<proteinExistence type="predicted"/>
<accession>A0A4R0IH66</accession>
<sequence length="237" mass="24750">MLQGGAQLVVAHSNQKPGGVERGSVERVWYVAYGSNLALERFSCYLDGGRPRGGARVYPGCRDRTSPQRTAAVTVPGGLVFAGASKVWGGGSAFYNAAAPTQLAGRAYLVTLDQLADVAAQEMWREPGGAYARELAALLPEVAELHSLGAGRYETVVRLGELDGLPMFTVTHGTVADLAPVAPTASYLHWIATGLIEAHGWDLAQVVDYLHAAPGVQLGWTPGALLSALNGNAGRGG</sequence>
<name>A0A4R0IH66_9ACTN</name>
<gene>
    <name evidence="1" type="ORF">E0H92_39180</name>
</gene>
<protein>
    <submittedName>
        <fullName evidence="1">Histone deacetylase</fullName>
    </submittedName>
</protein>
<organism evidence="1 2">
    <name type="scientific">Kribbella speibonae</name>
    <dbReference type="NCBI Taxonomy" id="1572660"/>
    <lineage>
        <taxon>Bacteria</taxon>
        <taxon>Bacillati</taxon>
        <taxon>Actinomycetota</taxon>
        <taxon>Actinomycetes</taxon>
        <taxon>Propionibacteriales</taxon>
        <taxon>Kribbellaceae</taxon>
        <taxon>Kribbella</taxon>
    </lineage>
</organism>
<dbReference type="EMBL" id="SJKC01000008">
    <property type="protein sequence ID" value="TCC30318.1"/>
    <property type="molecule type" value="Genomic_DNA"/>
</dbReference>
<evidence type="ECO:0000313" key="2">
    <source>
        <dbReference type="Proteomes" id="UP000294225"/>
    </source>
</evidence>
<evidence type="ECO:0000313" key="1">
    <source>
        <dbReference type="EMBL" id="TCC30318.1"/>
    </source>
</evidence>
<reference evidence="1 2" key="1">
    <citation type="submission" date="2019-02" db="EMBL/GenBank/DDBJ databases">
        <title>Kribbella capetownensis sp. nov. and Kribbella speibonae sp. nov., isolated from soil.</title>
        <authorList>
            <person name="Curtis S.M."/>
            <person name="Norton I."/>
            <person name="Everest G.J."/>
            <person name="Meyers P.R."/>
        </authorList>
    </citation>
    <scope>NUCLEOTIDE SEQUENCE [LARGE SCALE GENOMIC DNA]</scope>
    <source>
        <strain evidence="1 2">YM55</strain>
    </source>
</reference>
<dbReference type="Gene3D" id="3.10.490.10">
    <property type="entry name" value="Gamma-glutamyl cyclotransferase-like"/>
    <property type="match status" value="1"/>
</dbReference>
<comment type="caution">
    <text evidence="1">The sequence shown here is derived from an EMBL/GenBank/DDBJ whole genome shotgun (WGS) entry which is preliminary data.</text>
</comment>
<dbReference type="AlphaFoldDB" id="A0A4R0IH66"/>
<dbReference type="Proteomes" id="UP000294225">
    <property type="component" value="Unassembled WGS sequence"/>
</dbReference>